<dbReference type="AlphaFoldDB" id="A0A6M1RRG4"/>
<reference evidence="1 2" key="1">
    <citation type="submission" date="2020-02" db="EMBL/GenBank/DDBJ databases">
        <title>Genome sequence of the type strain CCBAU10050 of Rhizobium daejeonense.</title>
        <authorList>
            <person name="Gao J."/>
            <person name="Sun J."/>
        </authorList>
    </citation>
    <scope>NUCLEOTIDE SEQUENCE [LARGE SCALE GENOMIC DNA]</scope>
    <source>
        <strain evidence="1 2">CCBAU10050</strain>
    </source>
</reference>
<protein>
    <submittedName>
        <fullName evidence="1">Uncharacterized protein</fullName>
    </submittedName>
</protein>
<evidence type="ECO:0000313" key="2">
    <source>
        <dbReference type="Proteomes" id="UP000477849"/>
    </source>
</evidence>
<proteinExistence type="predicted"/>
<dbReference type="RefSeq" id="WP_163898963.1">
    <property type="nucleotide sequence ID" value="NZ_CP048427.1"/>
</dbReference>
<dbReference type="Proteomes" id="UP000477849">
    <property type="component" value="Unassembled WGS sequence"/>
</dbReference>
<organism evidence="1 2">
    <name type="scientific">Rhizobium daejeonense</name>
    <dbReference type="NCBI Taxonomy" id="240521"/>
    <lineage>
        <taxon>Bacteria</taxon>
        <taxon>Pseudomonadati</taxon>
        <taxon>Pseudomonadota</taxon>
        <taxon>Alphaproteobacteria</taxon>
        <taxon>Hyphomicrobiales</taxon>
        <taxon>Rhizobiaceae</taxon>
        <taxon>Rhizobium/Agrobacterium group</taxon>
        <taxon>Rhizobium</taxon>
    </lineage>
</organism>
<comment type="caution">
    <text evidence="1">The sequence shown here is derived from an EMBL/GenBank/DDBJ whole genome shotgun (WGS) entry which is preliminary data.</text>
</comment>
<evidence type="ECO:0000313" key="1">
    <source>
        <dbReference type="EMBL" id="NGO63922.1"/>
    </source>
</evidence>
<dbReference type="EMBL" id="JAAKZH010000003">
    <property type="protein sequence ID" value="NGO63922.1"/>
    <property type="molecule type" value="Genomic_DNA"/>
</dbReference>
<sequence length="326" mass="35427">MTNYKFKAGDRVRYKDAHVAGHGTIHDQDDDNLFLVEVEKKDRYWAYFVNETCRQFIDRDLTLITNAYSPSTGAFVRLTADNEMWGKAGDIGKVVKIEEEGARIEFVNHVHGGGSWIVPTSKLEAWEPKVGERVRVTYNTIWAGEGIVADISNEIIVVKMGSGSRSGEGGGFNIHELEPVAGPAPAKASNDNAGPAEPKFKVGDRVRALKSSFGGNVSAGEVYSVTEVTNYGILFINKYGRKDGWNAENFELVTAAPTTPSIVALIENGQQKPAIRPKVHPDEASATTEAERLALAHPGQQFGVFILADSKIADLVDVPTAVLRAA</sequence>
<accession>A0A6M1RRG4</accession>
<name>A0A6M1RRG4_9HYPH</name>
<gene>
    <name evidence="1" type="ORF">G6N76_09560</name>
</gene>
<keyword evidence="2" id="KW-1185">Reference proteome</keyword>